<sequence length="720" mass="73585">MGYRDGDSRLLSNWCGSWALRGAVVGGRQVVANVGGNLTIESLQDTSTYHSKHESVSGSVTVGYGFSGSANYGQQKMDSDFASVAEQSGIKAGDGGFQIDVKGDTHLNGGVITSSEQAIADGLNSLTTATLSTSDIENRAEYSASGFALGGGYSSDGGGMSPRGGKGNLTAGGVGTNQQGQATTGGDKVPGSDLPRSGNWSAVPPVVMGASGDGSSTTVSGISGGAIRITDEAKQQALTGKSAEETIASVNRAVTTERDGANTLKPIFDEREIQAGFEIVGAWQRETGAFLANRAKEVDAAQAAANDPKLTPEERVLAQQKADDLTAAWGPGGSYRRVLTALTAAAGGNVTGGAEAFTRDAAVSYLQGLAVSEAKELANRLGEGTPEAEAARAALHAIVGCAGAAASTQTCNAGAMGAAASSVLGSLLGPTTGLSAQEKEVQTNLVTSFVAGVAGVMGDPVTAANAAGTEGLYNRQLNDEEREQAKRLSALAKERGLTYTEADIKNQQALMNLAIDGKTYYGDNQVATGSKPQDGTDWNYYGQNVEGESVWVQNVQRGDPDLQAFIANNTNGKTANGMTYEATIIGSNPGLFRLPDFVNFQVDYFVGSAWGSFSRDGNSYFGYGVNKALPNSVNASASAQFGWLNRSSVIPGETNKFLAGYAGSGTVAFSAVGGGVVYSPGNGTATVLGVGAGANLGKAKNPASTGMGYTVDKGKTGMEW</sequence>
<comment type="caution">
    <text evidence="2">The sequence shown here is derived from an EMBL/GenBank/DDBJ whole genome shotgun (WGS) entry which is preliminary data.</text>
</comment>
<keyword evidence="3" id="KW-1185">Reference proteome</keyword>
<evidence type="ECO:0000313" key="3">
    <source>
        <dbReference type="Proteomes" id="UP000235777"/>
    </source>
</evidence>
<name>A0A2N7X4J2_9BURK</name>
<feature type="region of interest" description="Disordered" evidence="1">
    <location>
        <begin position="158"/>
        <end position="202"/>
    </location>
</feature>
<dbReference type="InterPro" id="IPR025157">
    <property type="entry name" value="Hemagglutinin_rpt"/>
</dbReference>
<dbReference type="STRING" id="863227.GCA_000373005_05088"/>
<organism evidence="2 3">
    <name type="scientific">Trinickia symbiotica</name>
    <dbReference type="NCBI Taxonomy" id="863227"/>
    <lineage>
        <taxon>Bacteria</taxon>
        <taxon>Pseudomonadati</taxon>
        <taxon>Pseudomonadota</taxon>
        <taxon>Betaproteobacteria</taxon>
        <taxon>Burkholderiales</taxon>
        <taxon>Burkholderiaceae</taxon>
        <taxon>Trinickia</taxon>
    </lineage>
</organism>
<feature type="compositionally biased region" description="Low complexity" evidence="1">
    <location>
        <begin position="176"/>
        <end position="186"/>
    </location>
</feature>
<accession>A0A2N7X4J2</accession>
<dbReference type="Pfam" id="PF13332">
    <property type="entry name" value="Fil_haemagg_2"/>
    <property type="match status" value="1"/>
</dbReference>
<dbReference type="GO" id="GO:0003824">
    <property type="term" value="F:catalytic activity"/>
    <property type="evidence" value="ECO:0007669"/>
    <property type="project" value="UniProtKB-ARBA"/>
</dbReference>
<evidence type="ECO:0000256" key="1">
    <source>
        <dbReference type="SAM" id="MobiDB-lite"/>
    </source>
</evidence>
<protein>
    <submittedName>
        <fullName evidence="2">Uncharacterized protein</fullName>
    </submittedName>
</protein>
<reference evidence="2 3" key="1">
    <citation type="submission" date="2018-01" db="EMBL/GenBank/DDBJ databases">
        <title>Whole genome analyses suggest that Burkholderia sensu lato contains two further novel genera in the rhizoxinica-symbiotica group Mycetohabitans gen. nov., and Trinickia gen. nov.: implications for the evolution of diazotrophy and nodulation in the Burkholderiaceae.</title>
        <authorList>
            <person name="Estrada-de los Santos P."/>
            <person name="Palmer M."/>
            <person name="Chavez-Ramirez B."/>
            <person name="Beukes C."/>
            <person name="Steenkamp E.T."/>
            <person name="Hirsch A.M."/>
            <person name="Manyaka P."/>
            <person name="Maluk M."/>
            <person name="Lafos M."/>
            <person name="Crook M."/>
            <person name="Gross E."/>
            <person name="Simon M.F."/>
            <person name="Bueno dos Reis Junior F."/>
            <person name="Poole P.S."/>
            <person name="Venter S.N."/>
            <person name="James E.K."/>
        </authorList>
    </citation>
    <scope>NUCLEOTIDE SEQUENCE [LARGE SCALE GENOMIC DNA]</scope>
    <source>
        <strain evidence="2 3">JPY 581</strain>
    </source>
</reference>
<feature type="compositionally biased region" description="Gly residues" evidence="1">
    <location>
        <begin position="158"/>
        <end position="175"/>
    </location>
</feature>
<evidence type="ECO:0000313" key="2">
    <source>
        <dbReference type="EMBL" id="PMS36375.1"/>
    </source>
</evidence>
<dbReference type="EMBL" id="PNYC01000007">
    <property type="protein sequence ID" value="PMS36375.1"/>
    <property type="molecule type" value="Genomic_DNA"/>
</dbReference>
<gene>
    <name evidence="2" type="ORF">C0Z20_12930</name>
</gene>
<proteinExistence type="predicted"/>
<dbReference type="Proteomes" id="UP000235777">
    <property type="component" value="Unassembled WGS sequence"/>
</dbReference>
<dbReference type="AlphaFoldDB" id="A0A2N7X4J2"/>